<dbReference type="SUPFAM" id="SSF46785">
    <property type="entry name" value="Winged helix' DNA-binding domain"/>
    <property type="match status" value="1"/>
</dbReference>
<dbReference type="CDD" id="cd08417">
    <property type="entry name" value="PBP2_Nitroaromatics_like"/>
    <property type="match status" value="1"/>
</dbReference>
<evidence type="ECO:0000313" key="7">
    <source>
        <dbReference type="Proteomes" id="UP000637423"/>
    </source>
</evidence>
<dbReference type="Pfam" id="PF03466">
    <property type="entry name" value="LysR_substrate"/>
    <property type="match status" value="1"/>
</dbReference>
<reference evidence="6" key="2">
    <citation type="submission" date="2020-09" db="EMBL/GenBank/DDBJ databases">
        <authorList>
            <person name="Sun Q."/>
            <person name="Zhou Y."/>
        </authorList>
    </citation>
    <scope>NUCLEOTIDE SEQUENCE</scope>
    <source>
        <strain evidence="6">CGMCC 1.10998</strain>
    </source>
</reference>
<evidence type="ECO:0000256" key="3">
    <source>
        <dbReference type="ARBA" id="ARBA00023125"/>
    </source>
</evidence>
<dbReference type="SUPFAM" id="SSF53850">
    <property type="entry name" value="Periplasmic binding protein-like II"/>
    <property type="match status" value="1"/>
</dbReference>
<proteinExistence type="inferred from homology"/>
<dbReference type="EMBL" id="BMED01000006">
    <property type="protein sequence ID" value="GGC95243.1"/>
    <property type="molecule type" value="Genomic_DNA"/>
</dbReference>
<name>A0A916UZA3_9BURK</name>
<evidence type="ECO:0000256" key="2">
    <source>
        <dbReference type="ARBA" id="ARBA00023015"/>
    </source>
</evidence>
<gene>
    <name evidence="6" type="ORF">GCM10011396_48250</name>
</gene>
<dbReference type="PRINTS" id="PR00039">
    <property type="entry name" value="HTHLYSR"/>
</dbReference>
<dbReference type="Proteomes" id="UP000637423">
    <property type="component" value="Unassembled WGS sequence"/>
</dbReference>
<evidence type="ECO:0000256" key="4">
    <source>
        <dbReference type="ARBA" id="ARBA00023163"/>
    </source>
</evidence>
<keyword evidence="4" id="KW-0804">Transcription</keyword>
<dbReference type="Gene3D" id="3.40.190.10">
    <property type="entry name" value="Periplasmic binding protein-like II"/>
    <property type="match status" value="2"/>
</dbReference>
<dbReference type="PROSITE" id="PS50931">
    <property type="entry name" value="HTH_LYSR"/>
    <property type="match status" value="1"/>
</dbReference>
<protein>
    <submittedName>
        <fullName evidence="6">LysR family transcriptional regulator</fullName>
    </submittedName>
</protein>
<comment type="similarity">
    <text evidence="1">Belongs to the LysR transcriptional regulatory family.</text>
</comment>
<dbReference type="InterPro" id="IPR050389">
    <property type="entry name" value="LysR-type_TF"/>
</dbReference>
<dbReference type="GO" id="GO:0003677">
    <property type="term" value="F:DNA binding"/>
    <property type="evidence" value="ECO:0007669"/>
    <property type="project" value="UniProtKB-KW"/>
</dbReference>
<dbReference type="PANTHER" id="PTHR30118:SF15">
    <property type="entry name" value="TRANSCRIPTIONAL REGULATORY PROTEIN"/>
    <property type="match status" value="1"/>
</dbReference>
<reference evidence="6" key="1">
    <citation type="journal article" date="2014" name="Int. J. Syst. Evol. Microbiol.">
        <title>Complete genome sequence of Corynebacterium casei LMG S-19264T (=DSM 44701T), isolated from a smear-ripened cheese.</title>
        <authorList>
            <consortium name="US DOE Joint Genome Institute (JGI-PGF)"/>
            <person name="Walter F."/>
            <person name="Albersmeier A."/>
            <person name="Kalinowski J."/>
            <person name="Ruckert C."/>
        </authorList>
    </citation>
    <scope>NUCLEOTIDE SEQUENCE</scope>
    <source>
        <strain evidence="6">CGMCC 1.10998</strain>
    </source>
</reference>
<sequence length="324" mass="35887">MNFLTLDLNLLRVFDTVMVEQNLTRAADKLAMTQPAVSNALKRLRSSLSDELLIRTAYGVKPTPRAEALWPAVRQALSTLEAAIAPASFDVSKAQATFRMAMADATAALWMPTLVRAIEKDAPGLNARMVPLTTREPRPMLLRGDIDIAVGYFPGVVAQLAAGQGAGSPIRHDRLYSGHYVCVMRQDHPLAKGELTLDDYCNANHLLVSFSGRAHGLVDDVLAQMGRERHILLTVNQFFTGGRVVANSDLLTVLPHHLMSSTGMTDALIWKKLPFDMPDVHIDMLWHERDGRNPAHKWLRDNLINMTNDTILPELGRDKQLADT</sequence>
<dbReference type="InterPro" id="IPR036390">
    <property type="entry name" value="WH_DNA-bd_sf"/>
</dbReference>
<evidence type="ECO:0000259" key="5">
    <source>
        <dbReference type="PROSITE" id="PS50931"/>
    </source>
</evidence>
<dbReference type="Gene3D" id="1.10.10.10">
    <property type="entry name" value="Winged helix-like DNA-binding domain superfamily/Winged helix DNA-binding domain"/>
    <property type="match status" value="1"/>
</dbReference>
<keyword evidence="2" id="KW-0805">Transcription regulation</keyword>
<dbReference type="InterPro" id="IPR036388">
    <property type="entry name" value="WH-like_DNA-bd_sf"/>
</dbReference>
<dbReference type="InterPro" id="IPR037402">
    <property type="entry name" value="YidZ_PBP2"/>
</dbReference>
<comment type="caution">
    <text evidence="6">The sequence shown here is derived from an EMBL/GenBank/DDBJ whole genome shotgun (WGS) entry which is preliminary data.</text>
</comment>
<dbReference type="GO" id="GO:0003700">
    <property type="term" value="F:DNA-binding transcription factor activity"/>
    <property type="evidence" value="ECO:0007669"/>
    <property type="project" value="InterPro"/>
</dbReference>
<dbReference type="InterPro" id="IPR005119">
    <property type="entry name" value="LysR_subst-bd"/>
</dbReference>
<accession>A0A916UZA3</accession>
<dbReference type="RefSeq" id="WP_188568699.1">
    <property type="nucleotide sequence ID" value="NZ_BMED01000006.1"/>
</dbReference>
<evidence type="ECO:0000256" key="1">
    <source>
        <dbReference type="ARBA" id="ARBA00009437"/>
    </source>
</evidence>
<feature type="domain" description="HTH lysR-type" evidence="5">
    <location>
        <begin position="6"/>
        <end position="63"/>
    </location>
</feature>
<organism evidence="6 7">
    <name type="scientific">Undibacterium terreum</name>
    <dbReference type="NCBI Taxonomy" id="1224302"/>
    <lineage>
        <taxon>Bacteria</taxon>
        <taxon>Pseudomonadati</taxon>
        <taxon>Pseudomonadota</taxon>
        <taxon>Betaproteobacteria</taxon>
        <taxon>Burkholderiales</taxon>
        <taxon>Oxalobacteraceae</taxon>
        <taxon>Undibacterium</taxon>
    </lineage>
</organism>
<dbReference type="AlphaFoldDB" id="A0A916UZA3"/>
<keyword evidence="7" id="KW-1185">Reference proteome</keyword>
<keyword evidence="3" id="KW-0238">DNA-binding</keyword>
<dbReference type="Pfam" id="PF00126">
    <property type="entry name" value="HTH_1"/>
    <property type="match status" value="1"/>
</dbReference>
<dbReference type="InterPro" id="IPR000847">
    <property type="entry name" value="LysR_HTH_N"/>
</dbReference>
<dbReference type="PANTHER" id="PTHR30118">
    <property type="entry name" value="HTH-TYPE TRANSCRIPTIONAL REGULATOR LEUO-RELATED"/>
    <property type="match status" value="1"/>
</dbReference>
<evidence type="ECO:0000313" key="6">
    <source>
        <dbReference type="EMBL" id="GGC95243.1"/>
    </source>
</evidence>